<dbReference type="Pfam" id="PF00702">
    <property type="entry name" value="Hydrolase"/>
    <property type="match status" value="1"/>
</dbReference>
<accession>A0ABM8HUL9</accession>
<dbReference type="InterPro" id="IPR050155">
    <property type="entry name" value="HAD-like_hydrolase_sf"/>
</dbReference>
<dbReference type="InterPro" id="IPR036412">
    <property type="entry name" value="HAD-like_sf"/>
</dbReference>
<evidence type="ECO:0000256" key="2">
    <source>
        <dbReference type="ARBA" id="ARBA00004818"/>
    </source>
</evidence>
<dbReference type="SFLD" id="SFLDG01129">
    <property type="entry name" value="C1.5:_HAD__Beta-PGM__Phosphata"/>
    <property type="match status" value="1"/>
</dbReference>
<dbReference type="SUPFAM" id="SSF56784">
    <property type="entry name" value="HAD-like"/>
    <property type="match status" value="1"/>
</dbReference>
<organism evidence="5 6">
    <name type="scientific">Desulfuromonas versatilis</name>
    <dbReference type="NCBI Taxonomy" id="2802975"/>
    <lineage>
        <taxon>Bacteria</taxon>
        <taxon>Pseudomonadati</taxon>
        <taxon>Thermodesulfobacteriota</taxon>
        <taxon>Desulfuromonadia</taxon>
        <taxon>Desulfuromonadales</taxon>
        <taxon>Desulfuromonadaceae</taxon>
        <taxon>Desulfuromonas</taxon>
    </lineage>
</organism>
<sequence>MLTSLTSVKSIVFDLDGTLYTSDGIAREIHQAAVQVVAESRGISPKEGQSLLDCSRRRLGETLEEEPTLTRICMELGIEVRDLHRAFRRNVHPERYLEADPVLYALLDSLRDDFDLYIYTNNSLPLSQKILALLGVEGLFRRLFTIEFTWVPKPDLESLHKLLEEIGGQPDSFLFIGDRHQVDLKAPARLGIPTLQVNETADLLQIHKLLGIIP</sequence>
<comment type="catalytic activity">
    <reaction evidence="1">
        <text>2-phosphoglycolate + H2O = glycolate + phosphate</text>
        <dbReference type="Rhea" id="RHEA:14369"/>
        <dbReference type="ChEBI" id="CHEBI:15377"/>
        <dbReference type="ChEBI" id="CHEBI:29805"/>
        <dbReference type="ChEBI" id="CHEBI:43474"/>
        <dbReference type="ChEBI" id="CHEBI:58033"/>
        <dbReference type="EC" id="3.1.3.18"/>
    </reaction>
</comment>
<evidence type="ECO:0000313" key="6">
    <source>
        <dbReference type="Proteomes" id="UP001319827"/>
    </source>
</evidence>
<dbReference type="PANTHER" id="PTHR43434">
    <property type="entry name" value="PHOSPHOGLYCOLATE PHOSPHATASE"/>
    <property type="match status" value="1"/>
</dbReference>
<reference evidence="5 6" key="1">
    <citation type="journal article" date="2016" name="C (Basel)">
        <title>Selective Growth of and Electricity Production by Marine Exoelectrogenic Bacteria in Self-Aggregated Hydrogel of Microbially Reduced Graphene Oxide.</title>
        <authorList>
            <person name="Yoshida N."/>
            <person name="Goto Y."/>
            <person name="Miyata Y."/>
        </authorList>
    </citation>
    <scope>NUCLEOTIDE SEQUENCE [LARGE SCALE GENOMIC DNA]</scope>
    <source>
        <strain evidence="5 6">NIT-T3</strain>
    </source>
</reference>
<evidence type="ECO:0000256" key="4">
    <source>
        <dbReference type="ARBA" id="ARBA00013078"/>
    </source>
</evidence>
<evidence type="ECO:0000256" key="3">
    <source>
        <dbReference type="ARBA" id="ARBA00006171"/>
    </source>
</evidence>
<reference evidence="5 6" key="2">
    <citation type="journal article" date="2021" name="Int. J. Syst. Evol. Microbiol.">
        <title>Isolation and Polyphasic Characterization of Desulfuromonas versatilis sp. Nov., an Electrogenic Bacteria Capable of Versatile Metabolism Isolated from a Graphene Oxide-Reducing Enrichment Culture.</title>
        <authorList>
            <person name="Xie L."/>
            <person name="Yoshida N."/>
            <person name="Ishii S."/>
            <person name="Meng L."/>
        </authorList>
    </citation>
    <scope>NUCLEOTIDE SEQUENCE [LARGE SCALE GENOMIC DNA]</scope>
    <source>
        <strain evidence="5 6">NIT-T3</strain>
    </source>
</reference>
<dbReference type="RefSeq" id="WP_221251611.1">
    <property type="nucleotide sequence ID" value="NZ_AP024355.1"/>
</dbReference>
<dbReference type="Proteomes" id="UP001319827">
    <property type="component" value="Chromosome"/>
</dbReference>
<dbReference type="SFLD" id="SFLDS00003">
    <property type="entry name" value="Haloacid_Dehalogenase"/>
    <property type="match status" value="1"/>
</dbReference>
<dbReference type="Gene3D" id="1.10.150.520">
    <property type="match status" value="1"/>
</dbReference>
<comment type="pathway">
    <text evidence="2">Organic acid metabolism; glycolate biosynthesis; glycolate from 2-phosphoglycolate: step 1/1.</text>
</comment>
<dbReference type="EC" id="3.1.3.18" evidence="4"/>
<dbReference type="InterPro" id="IPR023214">
    <property type="entry name" value="HAD_sf"/>
</dbReference>
<gene>
    <name evidence="5" type="ORF">DESUT3_12660</name>
</gene>
<comment type="similarity">
    <text evidence="3">Belongs to the HAD-like hydrolase superfamily. CbbY/CbbZ/Gph/YieH family.</text>
</comment>
<evidence type="ECO:0000313" key="5">
    <source>
        <dbReference type="EMBL" id="BCR04197.1"/>
    </source>
</evidence>
<dbReference type="Gene3D" id="3.40.50.1000">
    <property type="entry name" value="HAD superfamily/HAD-like"/>
    <property type="match status" value="1"/>
</dbReference>
<dbReference type="EMBL" id="AP024355">
    <property type="protein sequence ID" value="BCR04197.1"/>
    <property type="molecule type" value="Genomic_DNA"/>
</dbReference>
<protein>
    <recommendedName>
        <fullName evidence="4">phosphoglycolate phosphatase</fullName>
        <ecNumber evidence="4">3.1.3.18</ecNumber>
    </recommendedName>
</protein>
<keyword evidence="6" id="KW-1185">Reference proteome</keyword>
<proteinExistence type="inferred from homology"/>
<dbReference type="PANTHER" id="PTHR43434:SF1">
    <property type="entry name" value="PHOSPHOGLYCOLATE PHOSPHATASE"/>
    <property type="match status" value="1"/>
</dbReference>
<evidence type="ECO:0000256" key="1">
    <source>
        <dbReference type="ARBA" id="ARBA00000830"/>
    </source>
</evidence>
<name>A0ABM8HUL9_9BACT</name>